<dbReference type="Proteomes" id="UP000275078">
    <property type="component" value="Unassembled WGS sequence"/>
</dbReference>
<dbReference type="AlphaFoldDB" id="A0A3N4I151"/>
<sequence>MKRFMSQPNKTLNPLPSVSFYLKHPVSYRAPPHESPCNPDPIPALPPVVPPHHPRTPPKHMSKVSTRN</sequence>
<accession>A0A3N4I151</accession>
<name>A0A3N4I151_ASCIM</name>
<organism evidence="2 3">
    <name type="scientific">Ascobolus immersus RN42</name>
    <dbReference type="NCBI Taxonomy" id="1160509"/>
    <lineage>
        <taxon>Eukaryota</taxon>
        <taxon>Fungi</taxon>
        <taxon>Dikarya</taxon>
        <taxon>Ascomycota</taxon>
        <taxon>Pezizomycotina</taxon>
        <taxon>Pezizomycetes</taxon>
        <taxon>Pezizales</taxon>
        <taxon>Ascobolaceae</taxon>
        <taxon>Ascobolus</taxon>
    </lineage>
</organism>
<feature type="compositionally biased region" description="Pro residues" evidence="1">
    <location>
        <begin position="38"/>
        <end position="51"/>
    </location>
</feature>
<reference evidence="2 3" key="1">
    <citation type="journal article" date="2018" name="Nat. Ecol. Evol.">
        <title>Pezizomycetes genomes reveal the molecular basis of ectomycorrhizal truffle lifestyle.</title>
        <authorList>
            <person name="Murat C."/>
            <person name="Payen T."/>
            <person name="Noel B."/>
            <person name="Kuo A."/>
            <person name="Morin E."/>
            <person name="Chen J."/>
            <person name="Kohler A."/>
            <person name="Krizsan K."/>
            <person name="Balestrini R."/>
            <person name="Da Silva C."/>
            <person name="Montanini B."/>
            <person name="Hainaut M."/>
            <person name="Levati E."/>
            <person name="Barry K.W."/>
            <person name="Belfiori B."/>
            <person name="Cichocki N."/>
            <person name="Clum A."/>
            <person name="Dockter R.B."/>
            <person name="Fauchery L."/>
            <person name="Guy J."/>
            <person name="Iotti M."/>
            <person name="Le Tacon F."/>
            <person name="Lindquist E.A."/>
            <person name="Lipzen A."/>
            <person name="Malagnac F."/>
            <person name="Mello A."/>
            <person name="Molinier V."/>
            <person name="Miyauchi S."/>
            <person name="Poulain J."/>
            <person name="Riccioni C."/>
            <person name="Rubini A."/>
            <person name="Sitrit Y."/>
            <person name="Splivallo R."/>
            <person name="Traeger S."/>
            <person name="Wang M."/>
            <person name="Zifcakova L."/>
            <person name="Wipf D."/>
            <person name="Zambonelli A."/>
            <person name="Paolocci F."/>
            <person name="Nowrousian M."/>
            <person name="Ottonello S."/>
            <person name="Baldrian P."/>
            <person name="Spatafora J.W."/>
            <person name="Henrissat B."/>
            <person name="Nagy L.G."/>
            <person name="Aury J.M."/>
            <person name="Wincker P."/>
            <person name="Grigoriev I.V."/>
            <person name="Bonfante P."/>
            <person name="Martin F.M."/>
        </authorList>
    </citation>
    <scope>NUCLEOTIDE SEQUENCE [LARGE SCALE GENOMIC DNA]</scope>
    <source>
        <strain evidence="2 3">RN42</strain>
    </source>
</reference>
<gene>
    <name evidence="2" type="ORF">BJ508DRAFT_415650</name>
</gene>
<evidence type="ECO:0000313" key="2">
    <source>
        <dbReference type="EMBL" id="RPA79832.1"/>
    </source>
</evidence>
<protein>
    <submittedName>
        <fullName evidence="2">Uncharacterized protein</fullName>
    </submittedName>
</protein>
<feature type="compositionally biased region" description="Basic residues" evidence="1">
    <location>
        <begin position="52"/>
        <end position="62"/>
    </location>
</feature>
<evidence type="ECO:0000256" key="1">
    <source>
        <dbReference type="SAM" id="MobiDB-lite"/>
    </source>
</evidence>
<dbReference type="EMBL" id="ML119694">
    <property type="protein sequence ID" value="RPA79832.1"/>
    <property type="molecule type" value="Genomic_DNA"/>
</dbReference>
<keyword evidence="3" id="KW-1185">Reference proteome</keyword>
<proteinExistence type="predicted"/>
<feature type="region of interest" description="Disordered" evidence="1">
    <location>
        <begin position="29"/>
        <end position="68"/>
    </location>
</feature>
<evidence type="ECO:0000313" key="3">
    <source>
        <dbReference type="Proteomes" id="UP000275078"/>
    </source>
</evidence>